<keyword evidence="1" id="KW-0472">Membrane</keyword>
<organism evidence="3 4">
    <name type="scientific">Albidovulum litorale</name>
    <dbReference type="NCBI Taxonomy" id="2984134"/>
    <lineage>
        <taxon>Bacteria</taxon>
        <taxon>Pseudomonadati</taxon>
        <taxon>Pseudomonadota</taxon>
        <taxon>Alphaproteobacteria</taxon>
        <taxon>Rhodobacterales</taxon>
        <taxon>Paracoccaceae</taxon>
        <taxon>Albidovulum</taxon>
    </lineage>
</organism>
<comment type="caution">
    <text evidence="3">The sequence shown here is derived from an EMBL/GenBank/DDBJ whole genome shotgun (WGS) entry which is preliminary data.</text>
</comment>
<gene>
    <name evidence="3" type="ORF">OEZ71_05650</name>
</gene>
<dbReference type="InterPro" id="IPR007492">
    <property type="entry name" value="LytTR_DNA-bd_dom"/>
</dbReference>
<name>A0ABT2ZKX7_9RHOB</name>
<dbReference type="Gene3D" id="2.40.50.1020">
    <property type="entry name" value="LytTr DNA-binding domain"/>
    <property type="match status" value="1"/>
</dbReference>
<dbReference type="Proteomes" id="UP001652564">
    <property type="component" value="Unassembled WGS sequence"/>
</dbReference>
<dbReference type="Pfam" id="PF04397">
    <property type="entry name" value="LytTR"/>
    <property type="match status" value="1"/>
</dbReference>
<dbReference type="EMBL" id="JAOWKZ010000001">
    <property type="protein sequence ID" value="MCV2871774.1"/>
    <property type="molecule type" value="Genomic_DNA"/>
</dbReference>
<protein>
    <submittedName>
        <fullName evidence="3">LytTR family transcriptional regulator</fullName>
    </submittedName>
</protein>
<feature type="transmembrane region" description="Helical" evidence="1">
    <location>
        <begin position="67"/>
        <end position="86"/>
    </location>
</feature>
<keyword evidence="1" id="KW-0812">Transmembrane</keyword>
<feature type="transmembrane region" description="Helical" evidence="1">
    <location>
        <begin position="137"/>
        <end position="158"/>
    </location>
</feature>
<sequence length="293" mass="32478">MRRLFRETGRWYASRSVNRDGISPRSGAAGPLGSVALRYVIAIAATAALMVWQAGDAVRAGSDLTDLTLFWTVSVTAGWLQMILIARGVRASFGADRYPGWSLLIASSLIGAVPLTFEVRWLVESIVAPRAGLPPPWVTYLNVTVINTVFSLIQYVFIERWPLLNRVASEAAPRFPDHPETPLSGAPELPAVNLLRRQPEGVNGVIRFLQMEDHYLRVHTDEGSGLVLYRMSDAAEDLAGTDGMQVHRSWWVSRAAVEDVRLENRKRTIETKSGVEIPVGRSFEPALRKAGWF</sequence>
<dbReference type="SMART" id="SM00850">
    <property type="entry name" value="LytTR"/>
    <property type="match status" value="1"/>
</dbReference>
<proteinExistence type="predicted"/>
<keyword evidence="4" id="KW-1185">Reference proteome</keyword>
<keyword evidence="1" id="KW-1133">Transmembrane helix</keyword>
<feature type="transmembrane region" description="Helical" evidence="1">
    <location>
        <begin position="35"/>
        <end position="55"/>
    </location>
</feature>
<feature type="domain" description="HTH LytTR-type" evidence="2">
    <location>
        <begin position="208"/>
        <end position="293"/>
    </location>
</feature>
<evidence type="ECO:0000256" key="1">
    <source>
        <dbReference type="SAM" id="Phobius"/>
    </source>
</evidence>
<evidence type="ECO:0000313" key="4">
    <source>
        <dbReference type="Proteomes" id="UP001652564"/>
    </source>
</evidence>
<evidence type="ECO:0000313" key="3">
    <source>
        <dbReference type="EMBL" id="MCV2871774.1"/>
    </source>
</evidence>
<feature type="transmembrane region" description="Helical" evidence="1">
    <location>
        <begin position="98"/>
        <end position="117"/>
    </location>
</feature>
<evidence type="ECO:0000259" key="2">
    <source>
        <dbReference type="PROSITE" id="PS50930"/>
    </source>
</evidence>
<accession>A0ABT2ZKX7</accession>
<dbReference type="PROSITE" id="PS50930">
    <property type="entry name" value="HTH_LYTTR"/>
    <property type="match status" value="1"/>
</dbReference>
<reference evidence="3 4" key="1">
    <citation type="submission" date="2022-10" db="EMBL/GenBank/DDBJ databases">
        <title>Defluviimonas sp. nov., isolated from ocean surface sediments.</title>
        <authorList>
            <person name="He W."/>
            <person name="Wang L."/>
            <person name="Zhang D.-F."/>
        </authorList>
    </citation>
    <scope>NUCLEOTIDE SEQUENCE [LARGE SCALE GENOMIC DNA]</scope>
    <source>
        <strain evidence="3 4">WL0050</strain>
    </source>
</reference>